<reference evidence="13" key="2">
    <citation type="journal article" date="2019" name="Mol. Phylogenet. Evol.">
        <title>Reassessment of the classification of bryopsidales (chlorophyta) based on chloroplast phylogenomic analyses.</title>
        <authorList>
            <person name="Cremen M.C."/>
            <person name="Leliaert F."/>
            <person name="West J."/>
            <person name="Lam D.W."/>
            <person name="Shimada S."/>
            <person name="Lopez-Bautista J.M."/>
            <person name="Verbruggen H."/>
        </authorList>
    </citation>
    <scope>NUCLEOTIDE SEQUENCE</scope>
</reference>
<keyword evidence="2 11" id="KW-0813">Transport</keyword>
<reference evidence="13" key="1">
    <citation type="submission" date="2018-07" db="EMBL/GenBank/DDBJ databases">
        <authorList>
            <person name="Quirk P.G."/>
            <person name="Krulwich T.A."/>
        </authorList>
    </citation>
    <scope>NUCLEOTIDE SEQUENCE</scope>
</reference>
<evidence type="ECO:0000256" key="7">
    <source>
        <dbReference type="ARBA" id="ARBA00023065"/>
    </source>
</evidence>
<evidence type="ECO:0000256" key="8">
    <source>
        <dbReference type="ARBA" id="ARBA00023136"/>
    </source>
</evidence>
<keyword evidence="13" id="KW-0934">Plastid</keyword>
<keyword evidence="13" id="KW-0150">Chloroplast</keyword>
<keyword evidence="4 11" id="KW-0812">Transmembrane</keyword>
<evidence type="ECO:0000256" key="5">
    <source>
        <dbReference type="ARBA" id="ARBA00022781"/>
    </source>
</evidence>
<geneLocation type="chloroplast" evidence="13"/>
<accession>A0A386AZ70</accession>
<evidence type="ECO:0000256" key="12">
    <source>
        <dbReference type="SAM" id="Coils"/>
    </source>
</evidence>
<evidence type="ECO:0000256" key="3">
    <source>
        <dbReference type="ARBA" id="ARBA00022547"/>
    </source>
</evidence>
<keyword evidence="5 11" id="KW-0375">Hydrogen ion transport</keyword>
<evidence type="ECO:0000256" key="1">
    <source>
        <dbReference type="ARBA" id="ARBA00004167"/>
    </source>
</evidence>
<comment type="similarity">
    <text evidence="11">Belongs to the ATPase B chain family.</text>
</comment>
<dbReference type="GO" id="GO:0015986">
    <property type="term" value="P:proton motive force-driven ATP synthesis"/>
    <property type="evidence" value="ECO:0007669"/>
    <property type="project" value="InterPro"/>
</dbReference>
<evidence type="ECO:0000256" key="6">
    <source>
        <dbReference type="ARBA" id="ARBA00022989"/>
    </source>
</evidence>
<sequence length="169" mass="20222">MFFNQFITFQTNIFETNIINLANKCIFIVVIFVGDTGKSLLRNRQKSISFNIQQAQQRARDTEQMYLNAQIKLQDTAFEVFEIKSKTKEIIQKQDEQYRKQREENIQRLQENQKIILYYYQKKKQKEVAQETIDHVLQKVNQKLNKNFNKKAQKLTHTACIQNLLTLKN</sequence>
<dbReference type="GO" id="GO:0045259">
    <property type="term" value="C:proton-transporting ATP synthase complex"/>
    <property type="evidence" value="ECO:0007669"/>
    <property type="project" value="UniProtKB-KW"/>
</dbReference>
<comment type="subcellular location">
    <subcellularLocation>
        <location evidence="1">Membrane</location>
        <topology evidence="1">Single-pass membrane protein</topology>
    </subcellularLocation>
</comment>
<evidence type="ECO:0000256" key="9">
    <source>
        <dbReference type="ARBA" id="ARBA00023310"/>
    </source>
</evidence>
<dbReference type="Pfam" id="PF00430">
    <property type="entry name" value="ATP-synt_B"/>
    <property type="match status" value="1"/>
</dbReference>
<feature type="coiled-coil region" evidence="12">
    <location>
        <begin position="52"/>
        <end position="104"/>
    </location>
</feature>
<evidence type="ECO:0000256" key="11">
    <source>
        <dbReference type="RuleBase" id="RU003848"/>
    </source>
</evidence>
<keyword evidence="6" id="KW-1133">Transmembrane helix</keyword>
<keyword evidence="3 11" id="KW-0138">CF(0)</keyword>
<proteinExistence type="inferred from homology"/>
<evidence type="ECO:0000313" key="13">
    <source>
        <dbReference type="EMBL" id="AYC64736.1"/>
    </source>
</evidence>
<dbReference type="PANTHER" id="PTHR34264">
    <property type="entry name" value="ATP SYNTHASE SUBUNIT B, CHLOROPLASTIC"/>
    <property type="match status" value="1"/>
</dbReference>
<dbReference type="PANTHER" id="PTHR34264:SF3">
    <property type="entry name" value="ATP SYNTHASE SUBUNIT B, CHLOROPLASTIC"/>
    <property type="match status" value="1"/>
</dbReference>
<dbReference type="GO" id="GO:0015078">
    <property type="term" value="F:proton transmembrane transporter activity"/>
    <property type="evidence" value="ECO:0007669"/>
    <property type="project" value="InterPro"/>
</dbReference>
<dbReference type="InterPro" id="IPR002146">
    <property type="entry name" value="ATP_synth_b/b'su_bac/chlpt"/>
</dbReference>
<evidence type="ECO:0000256" key="10">
    <source>
        <dbReference type="ARBA" id="ARBA00025198"/>
    </source>
</evidence>
<keyword evidence="7 11" id="KW-0406">Ion transport</keyword>
<dbReference type="EMBL" id="MH591102">
    <property type="protein sequence ID" value="AYC64736.1"/>
    <property type="molecule type" value="Genomic_DNA"/>
</dbReference>
<protein>
    <submittedName>
        <fullName evidence="13">ATP synthase CF0 subunit I</fullName>
    </submittedName>
</protein>
<name>A0A386AZ70_9CHLO</name>
<comment type="function">
    <text evidence="10">F(1)F(0) ATP synthase produces ATP from ADP in the presence of a proton or sodium gradient. F-type ATPases consist of two structural domains, F(1) containing the extramembraneous catalytic core and F(0) containing the membrane proton channel, linked together by a central stalk and a peripheral stalk. During catalysis, ATP synthesis in the catalytic domain of F(1) is coupled via a rotary mechanism of the central stalk subunits to proton translocation.</text>
</comment>
<dbReference type="AlphaFoldDB" id="A0A386AZ70"/>
<keyword evidence="9" id="KW-0066">ATP synthesis</keyword>
<evidence type="ECO:0000256" key="4">
    <source>
        <dbReference type="ARBA" id="ARBA00022692"/>
    </source>
</evidence>
<organism evidence="13">
    <name type="scientific">Boodleopsis sp. FL1161</name>
    <dbReference type="NCBI Taxonomy" id="2364084"/>
    <lineage>
        <taxon>Eukaryota</taxon>
        <taxon>Viridiplantae</taxon>
        <taxon>Chlorophyta</taxon>
        <taxon>core chlorophytes</taxon>
        <taxon>Ulvophyceae</taxon>
        <taxon>TCBD clade</taxon>
        <taxon>Bryopsidales</taxon>
        <taxon>Halimedineae</taxon>
        <taxon>Halimedaceae</taxon>
        <taxon>Rhipileae</taxon>
        <taxon>Boodleopsis</taxon>
    </lineage>
</organism>
<evidence type="ECO:0000256" key="2">
    <source>
        <dbReference type="ARBA" id="ARBA00022448"/>
    </source>
</evidence>
<gene>
    <name evidence="13" type="primary">atpF</name>
</gene>
<keyword evidence="8" id="KW-0472">Membrane</keyword>
<keyword evidence="12" id="KW-0175">Coiled coil</keyword>